<comment type="caution">
    <text evidence="1">The sequence shown here is derived from an EMBL/GenBank/DDBJ whole genome shotgun (WGS) entry which is preliminary data.</text>
</comment>
<dbReference type="AlphaFoldDB" id="A0A7J8W852"/>
<evidence type="ECO:0000313" key="2">
    <source>
        <dbReference type="Proteomes" id="UP000593573"/>
    </source>
</evidence>
<keyword evidence="2" id="KW-1185">Reference proteome</keyword>
<gene>
    <name evidence="1" type="ORF">Goklo_025025</name>
</gene>
<protein>
    <submittedName>
        <fullName evidence="1">Uncharacterized protein</fullName>
    </submittedName>
</protein>
<evidence type="ECO:0000313" key="1">
    <source>
        <dbReference type="EMBL" id="MBA0671196.1"/>
    </source>
</evidence>
<sequence>MPRRRLGISCAILRNKALFGSMFVHLTS</sequence>
<reference evidence="1 2" key="1">
    <citation type="journal article" date="2019" name="Genome Biol. Evol.">
        <title>Insights into the evolution of the New World diploid cottons (Gossypium, subgenus Houzingenia) based on genome sequencing.</title>
        <authorList>
            <person name="Grover C.E."/>
            <person name="Arick M.A. 2nd"/>
            <person name="Thrash A."/>
            <person name="Conover J.L."/>
            <person name="Sanders W.S."/>
            <person name="Peterson D.G."/>
            <person name="Frelichowski J.E."/>
            <person name="Scheffler J.A."/>
            <person name="Scheffler B.E."/>
            <person name="Wendel J.F."/>
        </authorList>
    </citation>
    <scope>NUCLEOTIDE SEQUENCE [LARGE SCALE GENOMIC DNA]</scope>
    <source>
        <strain evidence="1">57</strain>
        <tissue evidence="1">Leaf</tissue>
    </source>
</reference>
<accession>A0A7J8W852</accession>
<dbReference type="EMBL" id="JABFAB010239878">
    <property type="protein sequence ID" value="MBA0671196.1"/>
    <property type="molecule type" value="Genomic_DNA"/>
</dbReference>
<dbReference type="Proteomes" id="UP000593573">
    <property type="component" value="Unassembled WGS sequence"/>
</dbReference>
<organism evidence="1 2">
    <name type="scientific">Gossypium klotzschianum</name>
    <dbReference type="NCBI Taxonomy" id="34286"/>
    <lineage>
        <taxon>Eukaryota</taxon>
        <taxon>Viridiplantae</taxon>
        <taxon>Streptophyta</taxon>
        <taxon>Embryophyta</taxon>
        <taxon>Tracheophyta</taxon>
        <taxon>Spermatophyta</taxon>
        <taxon>Magnoliopsida</taxon>
        <taxon>eudicotyledons</taxon>
        <taxon>Gunneridae</taxon>
        <taxon>Pentapetalae</taxon>
        <taxon>rosids</taxon>
        <taxon>malvids</taxon>
        <taxon>Malvales</taxon>
        <taxon>Malvaceae</taxon>
        <taxon>Malvoideae</taxon>
        <taxon>Gossypium</taxon>
    </lineage>
</organism>
<proteinExistence type="predicted"/>
<name>A0A7J8W852_9ROSI</name>